<dbReference type="FunFam" id="3.40.50.12780:FF:000003">
    <property type="entry name" value="Long-chain-fatty-acid--CoA ligase FadD"/>
    <property type="match status" value="1"/>
</dbReference>
<keyword evidence="4 11" id="KW-0436">Ligase</keyword>
<evidence type="ECO:0000256" key="4">
    <source>
        <dbReference type="ARBA" id="ARBA00022598"/>
    </source>
</evidence>
<dbReference type="InterPro" id="IPR045851">
    <property type="entry name" value="AMP-bd_C_sf"/>
</dbReference>
<dbReference type="PANTHER" id="PTHR43767:SF8">
    <property type="entry name" value="LONG-CHAIN-FATTY-ACID--COA LIGASE"/>
    <property type="match status" value="1"/>
</dbReference>
<evidence type="ECO:0000256" key="8">
    <source>
        <dbReference type="ARBA" id="ARBA00042773"/>
    </source>
</evidence>
<evidence type="ECO:0000256" key="3">
    <source>
        <dbReference type="ARBA" id="ARBA00006432"/>
    </source>
</evidence>
<evidence type="ECO:0000313" key="11">
    <source>
        <dbReference type="EMBL" id="GEP10060.1"/>
    </source>
</evidence>
<dbReference type="Pfam" id="PF00501">
    <property type="entry name" value="AMP-binding"/>
    <property type="match status" value="1"/>
</dbReference>
<reference evidence="11 12" key="1">
    <citation type="submission" date="2019-07" db="EMBL/GenBank/DDBJ databases">
        <title>Whole genome shotgun sequence of Methylobacterium gnaphalii NBRC 107716.</title>
        <authorList>
            <person name="Hosoyama A."/>
            <person name="Uohara A."/>
            <person name="Ohji S."/>
            <person name="Ichikawa N."/>
        </authorList>
    </citation>
    <scope>NUCLEOTIDE SEQUENCE [LARGE SCALE GENOMIC DNA]</scope>
    <source>
        <strain evidence="11 12">NBRC 107716</strain>
    </source>
</reference>
<evidence type="ECO:0000256" key="5">
    <source>
        <dbReference type="ARBA" id="ARBA00023136"/>
    </source>
</evidence>
<dbReference type="EMBL" id="BJZV01000008">
    <property type="protein sequence ID" value="GEP10060.1"/>
    <property type="molecule type" value="Genomic_DNA"/>
</dbReference>
<dbReference type="RefSeq" id="WP_238257625.1">
    <property type="nucleotide sequence ID" value="NZ_BJZV01000008.1"/>
</dbReference>
<dbReference type="InterPro" id="IPR000873">
    <property type="entry name" value="AMP-dep_synth/lig_dom"/>
</dbReference>
<accession>A0A512JJD5</accession>
<comment type="similarity">
    <text evidence="3">Belongs to the ATP-dependent AMP-binding enzyme family.</text>
</comment>
<organism evidence="11 12">
    <name type="scientific">Methylobacterium gnaphalii</name>
    <dbReference type="NCBI Taxonomy" id="1010610"/>
    <lineage>
        <taxon>Bacteria</taxon>
        <taxon>Pseudomonadati</taxon>
        <taxon>Pseudomonadota</taxon>
        <taxon>Alphaproteobacteria</taxon>
        <taxon>Hyphomicrobiales</taxon>
        <taxon>Methylobacteriaceae</taxon>
        <taxon>Methylobacterium</taxon>
    </lineage>
</organism>
<dbReference type="EC" id="6.2.1.3" evidence="6"/>
<name>A0A512JJD5_9HYPH</name>
<proteinExistence type="inferred from homology"/>
<evidence type="ECO:0000259" key="10">
    <source>
        <dbReference type="Pfam" id="PF13193"/>
    </source>
</evidence>
<dbReference type="GO" id="GO:0004467">
    <property type="term" value="F:long-chain fatty acid-CoA ligase activity"/>
    <property type="evidence" value="ECO:0007669"/>
    <property type="project" value="UniProtKB-EC"/>
</dbReference>
<keyword evidence="12" id="KW-1185">Reference proteome</keyword>
<evidence type="ECO:0000259" key="9">
    <source>
        <dbReference type="Pfam" id="PF00501"/>
    </source>
</evidence>
<evidence type="ECO:0000256" key="7">
    <source>
        <dbReference type="ARBA" id="ARBA00039545"/>
    </source>
</evidence>
<dbReference type="PANTHER" id="PTHR43767">
    <property type="entry name" value="LONG-CHAIN-FATTY-ACID--COA LIGASE"/>
    <property type="match status" value="1"/>
</dbReference>
<evidence type="ECO:0000313" key="12">
    <source>
        <dbReference type="Proteomes" id="UP000321750"/>
    </source>
</evidence>
<dbReference type="Pfam" id="PF13193">
    <property type="entry name" value="AMP-binding_C"/>
    <property type="match status" value="1"/>
</dbReference>
<gene>
    <name evidence="11" type="primary">fadD_2</name>
    <name evidence="11" type="ORF">MGN01_19050</name>
</gene>
<sequence length="570" mass="61436">MADPVAGDRIRARPWLAAYPPAVPAEIDVERLGTLVDLIDRSTRAYAERPALISFGNSVSYRELGAFAASVSAWLGSQGLAKGDRVALMMPNVAAYPAALIGVLTAGCTAVNVNPLYTPRELIGQLEDSGARVLFVLENFAHTVAEALPMLPRLERVVLVGPGDCLGLKGKVIDFASRYVKRAVPVFELPPKITTRFNAVLRAGRKLPPHRVAVSPNDLAFLQYTGGTTGVAKAAMLTHRNIVANVEQSRLWFQVSGDDGQSRTMVTALPLYHIFALTACFFFFLDIGGCCLLIANPRDVDGFVKTLATSKFTHLSGVNTLFNLLLNHPKLHTVDFSGSDGYHIAGGMAVQAAVAAKWKAATGKALIEGYGLSETSPVVSINPVDLQEWSGTIGYPVPSTEVVIRSAEGKDLPYGEPGELCVRGPQVMAGYWNRPEETRNAMTPDGFFRTGDVATMSETGLIRIVDRMKDMILVSGFNVYPNEVEDVLAKHPAVLECAVVGERAEEGEIVVAHVVTKGEGIAADALKAHAREQLTGYKVPRRIVFHDSLPKTNVGKVLRRALRDHSDACG</sequence>
<evidence type="ECO:0000256" key="2">
    <source>
        <dbReference type="ARBA" id="ARBA00005005"/>
    </source>
</evidence>
<dbReference type="Gene3D" id="3.30.300.30">
    <property type="match status" value="1"/>
</dbReference>
<feature type="domain" description="AMP-dependent synthetase/ligase" evidence="9">
    <location>
        <begin position="40"/>
        <end position="432"/>
    </location>
</feature>
<dbReference type="InterPro" id="IPR025110">
    <property type="entry name" value="AMP-bd_C"/>
</dbReference>
<keyword evidence="5" id="KW-0472">Membrane</keyword>
<dbReference type="Gene3D" id="3.40.50.12780">
    <property type="entry name" value="N-terminal domain of ligase-like"/>
    <property type="match status" value="1"/>
</dbReference>
<comment type="pathway">
    <text evidence="2">Lipid metabolism; fatty acid beta-oxidation.</text>
</comment>
<comment type="subcellular location">
    <subcellularLocation>
        <location evidence="1">Membrane</location>
        <topology evidence="1">Peripheral membrane protein</topology>
    </subcellularLocation>
</comment>
<dbReference type="AlphaFoldDB" id="A0A512JJD5"/>
<dbReference type="GO" id="GO:0016020">
    <property type="term" value="C:membrane"/>
    <property type="evidence" value="ECO:0007669"/>
    <property type="project" value="UniProtKB-SubCell"/>
</dbReference>
<dbReference type="Proteomes" id="UP000321750">
    <property type="component" value="Unassembled WGS sequence"/>
</dbReference>
<dbReference type="InterPro" id="IPR050237">
    <property type="entry name" value="ATP-dep_AMP-bd_enzyme"/>
</dbReference>
<evidence type="ECO:0000256" key="6">
    <source>
        <dbReference type="ARBA" id="ARBA00026121"/>
    </source>
</evidence>
<comment type="caution">
    <text evidence="11">The sequence shown here is derived from an EMBL/GenBank/DDBJ whole genome shotgun (WGS) entry which is preliminary data.</text>
</comment>
<evidence type="ECO:0000256" key="1">
    <source>
        <dbReference type="ARBA" id="ARBA00004170"/>
    </source>
</evidence>
<dbReference type="SUPFAM" id="SSF56801">
    <property type="entry name" value="Acetyl-CoA synthetase-like"/>
    <property type="match status" value="1"/>
</dbReference>
<dbReference type="InterPro" id="IPR020845">
    <property type="entry name" value="AMP-binding_CS"/>
</dbReference>
<dbReference type="CDD" id="cd05936">
    <property type="entry name" value="FC-FACS_FadD_like"/>
    <property type="match status" value="1"/>
</dbReference>
<dbReference type="PROSITE" id="PS00455">
    <property type="entry name" value="AMP_BINDING"/>
    <property type="match status" value="1"/>
</dbReference>
<dbReference type="InterPro" id="IPR042099">
    <property type="entry name" value="ANL_N_sf"/>
</dbReference>
<protein>
    <recommendedName>
        <fullName evidence="7">Long-chain-fatty-acid--CoA ligase</fullName>
        <ecNumber evidence="6">6.2.1.3</ecNumber>
    </recommendedName>
    <alternativeName>
        <fullName evidence="8">Long-chain acyl-CoA synthetase</fullName>
    </alternativeName>
</protein>
<feature type="domain" description="AMP-binding enzyme C-terminal" evidence="10">
    <location>
        <begin position="483"/>
        <end position="556"/>
    </location>
</feature>